<feature type="transmembrane region" description="Helical" evidence="8">
    <location>
        <begin position="602"/>
        <end position="622"/>
    </location>
</feature>
<evidence type="ECO:0000313" key="14">
    <source>
        <dbReference type="Proteomes" id="UP000677537"/>
    </source>
</evidence>
<evidence type="ECO:0000256" key="5">
    <source>
        <dbReference type="ARBA" id="ARBA00022989"/>
    </source>
</evidence>
<evidence type="ECO:0000256" key="2">
    <source>
        <dbReference type="ARBA" id="ARBA00008017"/>
    </source>
</evidence>
<dbReference type="Pfam" id="PF00924">
    <property type="entry name" value="MS_channel_2nd"/>
    <property type="match status" value="1"/>
</dbReference>
<evidence type="ECO:0000259" key="10">
    <source>
        <dbReference type="Pfam" id="PF21082"/>
    </source>
</evidence>
<feature type="domain" description="Mechanosensitive ion channel transmembrane helices 2/3" evidence="11">
    <location>
        <begin position="585"/>
        <end position="625"/>
    </location>
</feature>
<dbReference type="InterPro" id="IPR045276">
    <property type="entry name" value="YbiO_bact"/>
</dbReference>
<keyword evidence="4 8" id="KW-0812">Transmembrane</keyword>
<dbReference type="SUPFAM" id="SSF82861">
    <property type="entry name" value="Mechanosensitive channel protein MscS (YggB), transmembrane region"/>
    <property type="match status" value="1"/>
</dbReference>
<feature type="domain" description="Moderate conductance mechanosensitive channel YbiO-like transmembrane helix 1" evidence="12">
    <location>
        <begin position="446"/>
        <end position="518"/>
    </location>
</feature>
<comment type="subcellular location">
    <subcellularLocation>
        <location evidence="1">Cell membrane</location>
        <topology evidence="1">Multi-pass membrane protein</topology>
    </subcellularLocation>
</comment>
<evidence type="ECO:0000256" key="1">
    <source>
        <dbReference type="ARBA" id="ARBA00004651"/>
    </source>
</evidence>
<keyword evidence="14" id="KW-1185">Reference proteome</keyword>
<dbReference type="Gene3D" id="2.30.30.60">
    <property type="match status" value="1"/>
</dbReference>
<evidence type="ECO:0000256" key="4">
    <source>
        <dbReference type="ARBA" id="ARBA00022692"/>
    </source>
</evidence>
<feature type="transmembrane region" description="Helical" evidence="8">
    <location>
        <begin position="577"/>
        <end position="596"/>
    </location>
</feature>
<feature type="transmembrane region" description="Helical" evidence="8">
    <location>
        <begin position="189"/>
        <end position="207"/>
    </location>
</feature>
<sequence>MQQLLLALNPFAGLASRGGRPGTSLLRRVGWGAAALILVAGLAIGAGPARAQTGLAAAAGAEALTPEQARNALSILGDDTRRQQVLDALRAIAGVEPGHVAAPAPAVGTAAQGTPAATAAAPAAPPSDKVSLTSDSLLAEIIAALSHWLSALSGHLAAVGATVSSLPLAWMWLVRTATNPFAQSALLDVAWRLAAVVALAWGARWVLRRALRRPLAALERRAVDKAVARRTVASTNDAPRVASLAELRLMQRLPLALVRLVLELIPIGVFALVGNLLLATPLGDGGVTALIIIAAVNAFVIQHVIMATGCAVVSPRSRFLRLFRMSDETAAYAEVWLGRVTGIAIYGMAALEIARILGLYPAAYDSAAKLVVLLNHVLLIVVVLQCRRGVAAMIDAPAGATGGLALARRWLARVWHIVAVFLLLALWFVWALRIENGYGLLLRYVGATAAVLVVARLVAVTVLGLMDRAFRIKAETAQRLPLLEGRANRYVPLLRRGISVAIGAVTVLALLQVWGLDVMESFRDGGLGQRVVTSALILLVAGVLAVMIWEGVNAWIDRNIAEMAQRGDRARSARLRTLLPLLHTTLLVLIVAIVGFTALSQLGVNIAPLLAGAGILGVAVGFGSQKLVQDVITGIFLLLENTMQVGDWVTVSGLSGSVENLSIRTIRLRAGDGSVHVIPFSSVSTVTNTNRGKGNAAVSVTVAFSEDPDRVGRVLKEIGAGLRTDPAFKDGILDDFALWGVDKVDGATFTVLGQMACTDTGRWGVQREFNRRIKQRFEELGIAIAVPAQSVILSRFARTPAEAEGIGGPERRPEPVGADAGAKTQSPPPTALGNTQ</sequence>
<dbReference type="Proteomes" id="UP000677537">
    <property type="component" value="Unassembled WGS sequence"/>
</dbReference>
<comment type="caution">
    <text evidence="13">The sequence shown here is derived from an EMBL/GenBank/DDBJ whole genome shotgun (WGS) entry which is preliminary data.</text>
</comment>
<dbReference type="InterPro" id="IPR010920">
    <property type="entry name" value="LSM_dom_sf"/>
</dbReference>
<dbReference type="InterPro" id="IPR011066">
    <property type="entry name" value="MscS_channel_C_sf"/>
</dbReference>
<dbReference type="InterPro" id="IPR011014">
    <property type="entry name" value="MscS_channel_TM-2"/>
</dbReference>
<feature type="transmembrane region" description="Helical" evidence="8">
    <location>
        <begin position="444"/>
        <end position="466"/>
    </location>
</feature>
<dbReference type="EMBL" id="JAGIZA010000005">
    <property type="protein sequence ID" value="MBP0493343.1"/>
    <property type="molecule type" value="Genomic_DNA"/>
</dbReference>
<feature type="domain" description="Mechanosensitive ion channel MscS" evidence="9">
    <location>
        <begin position="627"/>
        <end position="690"/>
    </location>
</feature>
<feature type="domain" description="Mechanosensitive ion channel MscS C-terminal" evidence="10">
    <location>
        <begin position="698"/>
        <end position="784"/>
    </location>
</feature>
<feature type="transmembrane region" description="Helical" evidence="8">
    <location>
        <begin position="414"/>
        <end position="432"/>
    </location>
</feature>
<feature type="transmembrane region" description="Helical" evidence="8">
    <location>
        <begin position="256"/>
        <end position="278"/>
    </location>
</feature>
<evidence type="ECO:0000256" key="6">
    <source>
        <dbReference type="ARBA" id="ARBA00023136"/>
    </source>
</evidence>
<dbReference type="InterPro" id="IPR006685">
    <property type="entry name" value="MscS_channel_2nd"/>
</dbReference>
<accession>A0A940MX74</accession>
<feature type="transmembrane region" description="Helical" evidence="8">
    <location>
        <begin position="28"/>
        <end position="46"/>
    </location>
</feature>
<dbReference type="InterPro" id="IPR049142">
    <property type="entry name" value="MS_channel_1st"/>
</dbReference>
<dbReference type="InterPro" id="IPR049278">
    <property type="entry name" value="MS_channel_C"/>
</dbReference>
<dbReference type="AlphaFoldDB" id="A0A940MX74"/>
<protein>
    <submittedName>
        <fullName evidence="13">Mechanosensitive ion channel</fullName>
    </submittedName>
</protein>
<feature type="transmembrane region" description="Helical" evidence="8">
    <location>
        <begin position="336"/>
        <end position="360"/>
    </location>
</feature>
<name>A0A940MX74_9PROT</name>
<dbReference type="PANTHER" id="PTHR30460">
    <property type="entry name" value="MODERATE CONDUCTANCE MECHANOSENSITIVE CHANNEL YBIO"/>
    <property type="match status" value="1"/>
</dbReference>
<organism evidence="13 14">
    <name type="scientific">Roseomonas indoligenes</name>
    <dbReference type="NCBI Taxonomy" id="2820811"/>
    <lineage>
        <taxon>Bacteria</taxon>
        <taxon>Pseudomonadati</taxon>
        <taxon>Pseudomonadota</taxon>
        <taxon>Alphaproteobacteria</taxon>
        <taxon>Acetobacterales</taxon>
        <taxon>Roseomonadaceae</taxon>
        <taxon>Roseomonas</taxon>
    </lineage>
</organism>
<dbReference type="RefSeq" id="WP_209373548.1">
    <property type="nucleotide sequence ID" value="NZ_JAGIZA010000005.1"/>
</dbReference>
<feature type="transmembrane region" description="Helical" evidence="8">
    <location>
        <begin position="290"/>
        <end position="315"/>
    </location>
</feature>
<dbReference type="Pfam" id="PF21082">
    <property type="entry name" value="MS_channel_3rd"/>
    <property type="match status" value="1"/>
</dbReference>
<evidence type="ECO:0000256" key="8">
    <source>
        <dbReference type="SAM" id="Phobius"/>
    </source>
</evidence>
<dbReference type="SUPFAM" id="SSF50182">
    <property type="entry name" value="Sm-like ribonucleoproteins"/>
    <property type="match status" value="1"/>
</dbReference>
<feature type="region of interest" description="Disordered" evidence="7">
    <location>
        <begin position="801"/>
        <end position="836"/>
    </location>
</feature>
<keyword evidence="3" id="KW-1003">Cell membrane</keyword>
<dbReference type="GO" id="GO:0008381">
    <property type="term" value="F:mechanosensitive monoatomic ion channel activity"/>
    <property type="evidence" value="ECO:0007669"/>
    <property type="project" value="InterPro"/>
</dbReference>
<evidence type="ECO:0000259" key="11">
    <source>
        <dbReference type="Pfam" id="PF21088"/>
    </source>
</evidence>
<evidence type="ECO:0000256" key="3">
    <source>
        <dbReference type="ARBA" id="ARBA00022475"/>
    </source>
</evidence>
<feature type="transmembrane region" description="Helical" evidence="8">
    <location>
        <begin position="535"/>
        <end position="556"/>
    </location>
</feature>
<evidence type="ECO:0000259" key="9">
    <source>
        <dbReference type="Pfam" id="PF00924"/>
    </source>
</evidence>
<dbReference type="SUPFAM" id="SSF82689">
    <property type="entry name" value="Mechanosensitive channel protein MscS (YggB), C-terminal domain"/>
    <property type="match status" value="1"/>
</dbReference>
<dbReference type="InterPro" id="IPR023408">
    <property type="entry name" value="MscS_beta-dom_sf"/>
</dbReference>
<dbReference type="Pfam" id="PF21088">
    <property type="entry name" value="MS_channel_1st"/>
    <property type="match status" value="1"/>
</dbReference>
<dbReference type="Gene3D" id="3.30.70.100">
    <property type="match status" value="1"/>
</dbReference>
<dbReference type="PANTHER" id="PTHR30460:SF0">
    <property type="entry name" value="MODERATE CONDUCTANCE MECHANOSENSITIVE CHANNEL YBIO"/>
    <property type="match status" value="1"/>
</dbReference>
<comment type="similarity">
    <text evidence="2">Belongs to the MscS (TC 1.A.23) family.</text>
</comment>
<evidence type="ECO:0000256" key="7">
    <source>
        <dbReference type="SAM" id="MobiDB-lite"/>
    </source>
</evidence>
<reference evidence="13" key="1">
    <citation type="submission" date="2021-03" db="EMBL/GenBank/DDBJ databases">
        <authorList>
            <person name="So Y."/>
        </authorList>
    </citation>
    <scope>NUCLEOTIDE SEQUENCE</scope>
    <source>
        <strain evidence="13">SG15</strain>
    </source>
</reference>
<keyword evidence="6 8" id="KW-0472">Membrane</keyword>
<evidence type="ECO:0000313" key="13">
    <source>
        <dbReference type="EMBL" id="MBP0493343.1"/>
    </source>
</evidence>
<feature type="transmembrane region" description="Helical" evidence="8">
    <location>
        <begin position="156"/>
        <end position="174"/>
    </location>
</feature>
<evidence type="ECO:0000259" key="12">
    <source>
        <dbReference type="Pfam" id="PF25392"/>
    </source>
</evidence>
<gene>
    <name evidence="13" type="ORF">J5Y10_11200</name>
</gene>
<dbReference type="Pfam" id="PF25392">
    <property type="entry name" value="MS_channel_TM1"/>
    <property type="match status" value="1"/>
</dbReference>
<dbReference type="GO" id="GO:0005886">
    <property type="term" value="C:plasma membrane"/>
    <property type="evidence" value="ECO:0007669"/>
    <property type="project" value="UniProtKB-SubCell"/>
</dbReference>
<dbReference type="InterPro" id="IPR057485">
    <property type="entry name" value="YbiO-like_TM1"/>
</dbReference>
<dbReference type="Gene3D" id="1.10.287.1260">
    <property type="match status" value="1"/>
</dbReference>
<keyword evidence="5 8" id="KW-1133">Transmembrane helix</keyword>
<feature type="transmembrane region" description="Helical" evidence="8">
    <location>
        <begin position="366"/>
        <end position="384"/>
    </location>
</feature>
<proteinExistence type="inferred from homology"/>
<feature type="transmembrane region" description="Helical" evidence="8">
    <location>
        <begin position="493"/>
        <end position="515"/>
    </location>
</feature>